<sequence>MKVLENGSHCKPFSALAPPPPPPPLPPPLFIPTPLEDKWVRGNDRVPGAQITSGRPARPLVPPPPLPPVHPTLPLPEPSPYISHVHAGSSQQP</sequence>
<feature type="region of interest" description="Disordered" evidence="1">
    <location>
        <begin position="1"/>
        <end position="93"/>
    </location>
</feature>
<keyword evidence="3" id="KW-1185">Reference proteome</keyword>
<proteinExistence type="predicted"/>
<protein>
    <submittedName>
        <fullName evidence="2">Uncharacterized protein</fullName>
    </submittedName>
</protein>
<feature type="compositionally biased region" description="Basic and acidic residues" evidence="1">
    <location>
        <begin position="35"/>
        <end position="44"/>
    </location>
</feature>
<dbReference type="EMBL" id="CM015723">
    <property type="protein sequence ID" value="KAF3696984.1"/>
    <property type="molecule type" value="Genomic_DNA"/>
</dbReference>
<dbReference type="AlphaFoldDB" id="A0A6G1Q3L2"/>
<accession>A0A6G1Q3L2</accession>
<reference evidence="3" key="2">
    <citation type="submission" date="2019-02" db="EMBL/GenBank/DDBJ databases">
        <title>Opniocepnalus argus Var Kimnra genome.</title>
        <authorList>
            <person name="Zhou C."/>
            <person name="Xiao S."/>
        </authorList>
    </citation>
    <scope>NUCLEOTIDE SEQUENCE [LARGE SCALE GENOMIC DNA]</scope>
</reference>
<evidence type="ECO:0000256" key="1">
    <source>
        <dbReference type="SAM" id="MobiDB-lite"/>
    </source>
</evidence>
<feature type="compositionally biased region" description="Pro residues" evidence="1">
    <location>
        <begin position="17"/>
        <end position="31"/>
    </location>
</feature>
<feature type="compositionally biased region" description="Pro residues" evidence="1">
    <location>
        <begin position="59"/>
        <end position="79"/>
    </location>
</feature>
<gene>
    <name evidence="2" type="ORF">EXN66_Car012664</name>
</gene>
<name>A0A6G1Q3L2_CHAAH</name>
<reference evidence="2 3" key="1">
    <citation type="submission" date="2019-02" db="EMBL/GenBank/DDBJ databases">
        <title>Opniocepnalus argus genome.</title>
        <authorList>
            <person name="Zhou C."/>
            <person name="Xiao S."/>
        </authorList>
    </citation>
    <scope>NUCLEOTIDE SEQUENCE [LARGE SCALE GENOMIC DNA]</scope>
    <source>
        <strain evidence="2">OARG1902GOOAL</strain>
        <tissue evidence="2">Muscle</tissue>
    </source>
</reference>
<dbReference type="Proteomes" id="UP000503349">
    <property type="component" value="Chromosome 12"/>
</dbReference>
<organism evidence="2 3">
    <name type="scientific">Channa argus</name>
    <name type="common">Northern snakehead</name>
    <name type="synonym">Ophicephalus argus</name>
    <dbReference type="NCBI Taxonomy" id="215402"/>
    <lineage>
        <taxon>Eukaryota</taxon>
        <taxon>Metazoa</taxon>
        <taxon>Chordata</taxon>
        <taxon>Craniata</taxon>
        <taxon>Vertebrata</taxon>
        <taxon>Euteleostomi</taxon>
        <taxon>Actinopterygii</taxon>
        <taxon>Neopterygii</taxon>
        <taxon>Teleostei</taxon>
        <taxon>Neoteleostei</taxon>
        <taxon>Acanthomorphata</taxon>
        <taxon>Anabantaria</taxon>
        <taxon>Anabantiformes</taxon>
        <taxon>Channoidei</taxon>
        <taxon>Channidae</taxon>
        <taxon>Channa</taxon>
    </lineage>
</organism>
<evidence type="ECO:0000313" key="3">
    <source>
        <dbReference type="Proteomes" id="UP000503349"/>
    </source>
</evidence>
<evidence type="ECO:0000313" key="2">
    <source>
        <dbReference type="EMBL" id="KAF3696984.1"/>
    </source>
</evidence>